<keyword evidence="2" id="KW-1185">Reference proteome</keyword>
<proteinExistence type="predicted"/>
<gene>
    <name evidence="1" type="ORF">F8C67_03815</name>
</gene>
<dbReference type="EMBL" id="WBVO01000001">
    <property type="protein sequence ID" value="KAB2814887.1"/>
    <property type="molecule type" value="Genomic_DNA"/>
</dbReference>
<dbReference type="AlphaFoldDB" id="A0A6N6RMR9"/>
<dbReference type="RefSeq" id="WP_151666464.1">
    <property type="nucleotide sequence ID" value="NZ_WBVO01000001.1"/>
</dbReference>
<sequence>MSEISKVVKTQSVHDSVYDRAELVEKELIPAMKFPVEEVLLTEEERKQRARKIHRATSLGNLEKHKVHIVFEDNNGLKKTSTTIWAQTEKKIVLKGGNSIPVHRIWEVVI</sequence>
<evidence type="ECO:0000313" key="2">
    <source>
        <dbReference type="Proteomes" id="UP000468650"/>
    </source>
</evidence>
<protein>
    <submittedName>
        <fullName evidence="1">Uncharacterized protein</fullName>
    </submittedName>
</protein>
<name>A0A6N6RMR9_9FLAO</name>
<accession>A0A6N6RMR9</accession>
<dbReference type="Proteomes" id="UP000468650">
    <property type="component" value="Unassembled WGS sequence"/>
</dbReference>
<comment type="caution">
    <text evidence="1">The sequence shown here is derived from an EMBL/GenBank/DDBJ whole genome shotgun (WGS) entry which is preliminary data.</text>
</comment>
<evidence type="ECO:0000313" key="1">
    <source>
        <dbReference type="EMBL" id="KAB2814887.1"/>
    </source>
</evidence>
<organism evidence="1 2">
    <name type="scientific">Phaeocystidibacter luteus</name>
    <dbReference type="NCBI Taxonomy" id="911197"/>
    <lineage>
        <taxon>Bacteria</taxon>
        <taxon>Pseudomonadati</taxon>
        <taxon>Bacteroidota</taxon>
        <taxon>Flavobacteriia</taxon>
        <taxon>Flavobacteriales</taxon>
        <taxon>Phaeocystidibacteraceae</taxon>
        <taxon>Phaeocystidibacter</taxon>
    </lineage>
</organism>
<reference evidence="1 2" key="1">
    <citation type="submission" date="2019-09" db="EMBL/GenBank/DDBJ databases">
        <title>Genomes of family Cryomorphaceae.</title>
        <authorList>
            <person name="Bowman J.P."/>
        </authorList>
    </citation>
    <scope>NUCLEOTIDE SEQUENCE [LARGE SCALE GENOMIC DNA]</scope>
    <source>
        <strain evidence="1 2">LMG 25704</strain>
    </source>
</reference>
<dbReference type="OrthoDB" id="982075at2"/>